<gene>
    <name evidence="15" type="ORF">A2966_02590</name>
</gene>
<dbReference type="InterPro" id="IPR038318">
    <property type="entry name" value="KdpD_sf"/>
</dbReference>
<dbReference type="GO" id="GO:0005524">
    <property type="term" value="F:ATP binding"/>
    <property type="evidence" value="ECO:0007669"/>
    <property type="project" value="UniProtKB-KW"/>
</dbReference>
<keyword evidence="10 13" id="KW-1133">Transmembrane helix</keyword>
<feature type="transmembrane region" description="Helical" evidence="13">
    <location>
        <begin position="74"/>
        <end position="99"/>
    </location>
</feature>
<comment type="catalytic activity">
    <reaction evidence="1">
        <text>ATP + protein L-histidine = ADP + protein N-phospho-L-histidine.</text>
        <dbReference type="EC" id="2.7.13.3"/>
    </reaction>
</comment>
<evidence type="ECO:0000256" key="11">
    <source>
        <dbReference type="ARBA" id="ARBA00023012"/>
    </source>
</evidence>
<dbReference type="SUPFAM" id="SSF47384">
    <property type="entry name" value="Homodimeric domain of signal transducing histidine kinase"/>
    <property type="match status" value="1"/>
</dbReference>
<dbReference type="Gene3D" id="1.20.120.620">
    <property type="entry name" value="Backbone structure of the membrane domain of e. Coli histidine kinase receptor kdpd"/>
    <property type="match status" value="1"/>
</dbReference>
<dbReference type="EC" id="2.7.13.3" evidence="3"/>
<dbReference type="SUPFAM" id="SSF55874">
    <property type="entry name" value="ATPase domain of HSP90 chaperone/DNA topoisomerase II/histidine kinase"/>
    <property type="match status" value="1"/>
</dbReference>
<dbReference type="SMART" id="SM00388">
    <property type="entry name" value="HisKA"/>
    <property type="match status" value="1"/>
</dbReference>
<reference evidence="15 16" key="1">
    <citation type="journal article" date="2016" name="Nat. Commun.">
        <title>Thousands of microbial genomes shed light on interconnected biogeochemical processes in an aquifer system.</title>
        <authorList>
            <person name="Anantharaman K."/>
            <person name="Brown C.T."/>
            <person name="Hug L.A."/>
            <person name="Sharon I."/>
            <person name="Castelle C.J."/>
            <person name="Probst A.J."/>
            <person name="Thomas B.C."/>
            <person name="Singh A."/>
            <person name="Wilkins M.J."/>
            <person name="Karaoz U."/>
            <person name="Brodie E.L."/>
            <person name="Williams K.H."/>
            <person name="Hubbard S.S."/>
            <person name="Banfield J.F."/>
        </authorList>
    </citation>
    <scope>NUCLEOTIDE SEQUENCE [LARGE SCALE GENOMIC DNA]</scope>
</reference>
<evidence type="ECO:0000256" key="6">
    <source>
        <dbReference type="ARBA" id="ARBA00022692"/>
    </source>
</evidence>
<evidence type="ECO:0000313" key="15">
    <source>
        <dbReference type="EMBL" id="OGK52703.1"/>
    </source>
</evidence>
<dbReference type="Pfam" id="PF13493">
    <property type="entry name" value="DUF4118"/>
    <property type="match status" value="1"/>
</dbReference>
<evidence type="ECO:0000256" key="8">
    <source>
        <dbReference type="ARBA" id="ARBA00022777"/>
    </source>
</evidence>
<keyword evidence="11" id="KW-0902">Two-component regulatory system</keyword>
<dbReference type="PANTHER" id="PTHR43711:SF1">
    <property type="entry name" value="HISTIDINE KINASE 1"/>
    <property type="match status" value="1"/>
</dbReference>
<evidence type="ECO:0000256" key="2">
    <source>
        <dbReference type="ARBA" id="ARBA00004141"/>
    </source>
</evidence>
<dbReference type="InterPro" id="IPR050736">
    <property type="entry name" value="Sensor_HK_Regulatory"/>
</dbReference>
<keyword evidence="7" id="KW-0547">Nucleotide-binding</keyword>
<evidence type="ECO:0000259" key="14">
    <source>
        <dbReference type="PROSITE" id="PS50109"/>
    </source>
</evidence>
<keyword evidence="8" id="KW-0418">Kinase</keyword>
<evidence type="ECO:0000256" key="5">
    <source>
        <dbReference type="ARBA" id="ARBA00022679"/>
    </source>
</evidence>
<dbReference type="AlphaFoldDB" id="A0A1F7JAS0"/>
<dbReference type="GO" id="GO:0016020">
    <property type="term" value="C:membrane"/>
    <property type="evidence" value="ECO:0007669"/>
    <property type="project" value="UniProtKB-SubCell"/>
</dbReference>
<keyword evidence="5" id="KW-0808">Transferase</keyword>
<dbReference type="InterPro" id="IPR025201">
    <property type="entry name" value="KdpD_TM"/>
</dbReference>
<dbReference type="CDD" id="cd00082">
    <property type="entry name" value="HisKA"/>
    <property type="match status" value="1"/>
</dbReference>
<dbReference type="STRING" id="1802067.A2966_02590"/>
<dbReference type="PANTHER" id="PTHR43711">
    <property type="entry name" value="TWO-COMPONENT HISTIDINE KINASE"/>
    <property type="match status" value="1"/>
</dbReference>
<comment type="subcellular location">
    <subcellularLocation>
        <location evidence="2">Membrane</location>
        <topology evidence="2">Multi-pass membrane protein</topology>
    </subcellularLocation>
</comment>
<dbReference type="InterPro" id="IPR004358">
    <property type="entry name" value="Sig_transdc_His_kin-like_C"/>
</dbReference>
<evidence type="ECO:0000256" key="13">
    <source>
        <dbReference type="SAM" id="Phobius"/>
    </source>
</evidence>
<dbReference type="InterPro" id="IPR036890">
    <property type="entry name" value="HATPase_C_sf"/>
</dbReference>
<evidence type="ECO:0000256" key="12">
    <source>
        <dbReference type="ARBA" id="ARBA00023136"/>
    </source>
</evidence>
<dbReference type="Gene3D" id="3.30.565.10">
    <property type="entry name" value="Histidine kinase-like ATPase, C-terminal domain"/>
    <property type="match status" value="1"/>
</dbReference>
<sequence length="373" mass="42493">MRRIWQFGLMIIFSWLGIELTIAYSEMAGVARPFLLSLFVVTITCLYGGWTLGIIALLLTGFFETYFFLTPLNIFSLSASSFVQLVTHLAEGLIIIWLVGKMQEFRAKEQVMRQYDDQRELLLGVASHELKNHIAGMKGYTQLLRINIGQNSHNQYSAFVQKMERKINILTDISDNLVNVTKLRAGTLDLKREAFNINTVVKEVVEDMQVNSNKHKIAVNGDVNEQVVGDKTKINQVLTNLLSNASKYSPHSNKIVVGIFKDKDQAVVKVQDFGLGIPQEKLNRLFEPFYRAVSPEDKKTISGSGLGLYISSEIIKQNRGKMWVESEEGRGSSFYFSLPITSKLYDIWQKKAEENTLEKIRQQISQWFCSRKS</sequence>
<dbReference type="InterPro" id="IPR036097">
    <property type="entry name" value="HisK_dim/P_sf"/>
</dbReference>
<keyword evidence="4" id="KW-0597">Phosphoprotein</keyword>
<dbReference type="Pfam" id="PF02518">
    <property type="entry name" value="HATPase_c"/>
    <property type="match status" value="1"/>
</dbReference>
<dbReference type="PROSITE" id="PS50109">
    <property type="entry name" value="HIS_KIN"/>
    <property type="match status" value="1"/>
</dbReference>
<dbReference type="InterPro" id="IPR003661">
    <property type="entry name" value="HisK_dim/P_dom"/>
</dbReference>
<dbReference type="InterPro" id="IPR005467">
    <property type="entry name" value="His_kinase_dom"/>
</dbReference>
<keyword evidence="6 13" id="KW-0812">Transmembrane</keyword>
<organism evidence="15 16">
    <name type="scientific">Candidatus Roizmanbacteria bacterium RIFCSPLOWO2_01_FULL_41_22</name>
    <dbReference type="NCBI Taxonomy" id="1802067"/>
    <lineage>
        <taxon>Bacteria</taxon>
        <taxon>Candidatus Roizmaniibacteriota</taxon>
    </lineage>
</organism>
<evidence type="ECO:0000256" key="10">
    <source>
        <dbReference type="ARBA" id="ARBA00022989"/>
    </source>
</evidence>
<dbReference type="GO" id="GO:0000155">
    <property type="term" value="F:phosphorelay sensor kinase activity"/>
    <property type="evidence" value="ECO:0007669"/>
    <property type="project" value="InterPro"/>
</dbReference>
<evidence type="ECO:0000313" key="16">
    <source>
        <dbReference type="Proteomes" id="UP000176480"/>
    </source>
</evidence>
<dbReference type="CDD" id="cd00075">
    <property type="entry name" value="HATPase"/>
    <property type="match status" value="1"/>
</dbReference>
<dbReference type="Gene3D" id="1.10.287.130">
    <property type="match status" value="1"/>
</dbReference>
<feature type="domain" description="Histidine kinase" evidence="14">
    <location>
        <begin position="125"/>
        <end position="342"/>
    </location>
</feature>
<dbReference type="SMART" id="SM00387">
    <property type="entry name" value="HATPase_c"/>
    <property type="match status" value="1"/>
</dbReference>
<accession>A0A1F7JAS0</accession>
<evidence type="ECO:0000256" key="9">
    <source>
        <dbReference type="ARBA" id="ARBA00022840"/>
    </source>
</evidence>
<feature type="transmembrane region" description="Helical" evidence="13">
    <location>
        <begin position="6"/>
        <end position="24"/>
    </location>
</feature>
<dbReference type="Proteomes" id="UP000176480">
    <property type="component" value="Unassembled WGS sequence"/>
</dbReference>
<keyword evidence="9" id="KW-0067">ATP-binding</keyword>
<evidence type="ECO:0000256" key="1">
    <source>
        <dbReference type="ARBA" id="ARBA00000085"/>
    </source>
</evidence>
<evidence type="ECO:0000256" key="7">
    <source>
        <dbReference type="ARBA" id="ARBA00022741"/>
    </source>
</evidence>
<dbReference type="PRINTS" id="PR00344">
    <property type="entry name" value="BCTRLSENSOR"/>
</dbReference>
<comment type="caution">
    <text evidence="15">The sequence shown here is derived from an EMBL/GenBank/DDBJ whole genome shotgun (WGS) entry which is preliminary data.</text>
</comment>
<dbReference type="InterPro" id="IPR003594">
    <property type="entry name" value="HATPase_dom"/>
</dbReference>
<dbReference type="EMBL" id="MGAR01000003">
    <property type="protein sequence ID" value="OGK52703.1"/>
    <property type="molecule type" value="Genomic_DNA"/>
</dbReference>
<keyword evidence="12 13" id="KW-0472">Membrane</keyword>
<proteinExistence type="predicted"/>
<protein>
    <recommendedName>
        <fullName evidence="3">histidine kinase</fullName>
        <ecNumber evidence="3">2.7.13.3</ecNumber>
    </recommendedName>
</protein>
<evidence type="ECO:0000256" key="4">
    <source>
        <dbReference type="ARBA" id="ARBA00022553"/>
    </source>
</evidence>
<feature type="transmembrane region" description="Helical" evidence="13">
    <location>
        <begin position="36"/>
        <end position="62"/>
    </location>
</feature>
<evidence type="ECO:0000256" key="3">
    <source>
        <dbReference type="ARBA" id="ARBA00012438"/>
    </source>
</evidence>
<dbReference type="FunFam" id="3.30.565.10:FF:000006">
    <property type="entry name" value="Sensor histidine kinase WalK"/>
    <property type="match status" value="1"/>
</dbReference>
<name>A0A1F7JAS0_9BACT</name>